<dbReference type="HOGENOM" id="CLU_131076_0_0_1"/>
<evidence type="ECO:0000256" key="1">
    <source>
        <dbReference type="SAM" id="SignalP"/>
    </source>
</evidence>
<organism evidence="2 3">
    <name type="scientific">Metarhizium guizhouense (strain ARSEF 977)</name>
    <dbReference type="NCBI Taxonomy" id="1276136"/>
    <lineage>
        <taxon>Eukaryota</taxon>
        <taxon>Fungi</taxon>
        <taxon>Dikarya</taxon>
        <taxon>Ascomycota</taxon>
        <taxon>Pezizomycotina</taxon>
        <taxon>Sordariomycetes</taxon>
        <taxon>Hypocreomycetidae</taxon>
        <taxon>Hypocreales</taxon>
        <taxon>Clavicipitaceae</taxon>
        <taxon>Metarhizium</taxon>
    </lineage>
</organism>
<protein>
    <recommendedName>
        <fullName evidence="4">Secreted protein</fullName>
    </recommendedName>
</protein>
<keyword evidence="1" id="KW-0732">Signal</keyword>
<dbReference type="Proteomes" id="UP000031192">
    <property type="component" value="Unassembled WGS sequence"/>
</dbReference>
<keyword evidence="3" id="KW-1185">Reference proteome</keyword>
<evidence type="ECO:0000313" key="3">
    <source>
        <dbReference type="Proteomes" id="UP000031192"/>
    </source>
</evidence>
<evidence type="ECO:0008006" key="4">
    <source>
        <dbReference type="Google" id="ProtNLM"/>
    </source>
</evidence>
<gene>
    <name evidence="2" type="ORF">MGU_10038</name>
</gene>
<accession>A0A0B4GYQ2</accession>
<dbReference type="EMBL" id="AZNH01000079">
    <property type="protein sequence ID" value="KID82626.1"/>
    <property type="molecule type" value="Genomic_DNA"/>
</dbReference>
<evidence type="ECO:0000313" key="2">
    <source>
        <dbReference type="EMBL" id="KID82626.1"/>
    </source>
</evidence>
<feature type="signal peptide" evidence="1">
    <location>
        <begin position="1"/>
        <end position="17"/>
    </location>
</feature>
<proteinExistence type="predicted"/>
<name>A0A0B4GYQ2_METGA</name>
<feature type="chain" id="PRO_5002089999" description="Secreted protein" evidence="1">
    <location>
        <begin position="18"/>
        <end position="175"/>
    </location>
</feature>
<reference evidence="2 3" key="1">
    <citation type="journal article" date="2014" name="Proc. Natl. Acad. Sci. U.S.A.">
        <title>Trajectory and genomic determinants of fungal-pathogen speciation and host adaptation.</title>
        <authorList>
            <person name="Hu X."/>
            <person name="Xiao G."/>
            <person name="Zheng P."/>
            <person name="Shang Y."/>
            <person name="Su Y."/>
            <person name="Zhang X."/>
            <person name="Liu X."/>
            <person name="Zhan S."/>
            <person name="St Leger R.J."/>
            <person name="Wang C."/>
        </authorList>
    </citation>
    <scope>NUCLEOTIDE SEQUENCE [LARGE SCALE GENOMIC DNA]</scope>
    <source>
        <strain evidence="2 3">ARSEF 977</strain>
    </source>
</reference>
<dbReference type="OrthoDB" id="10492534at2759"/>
<sequence length="175" mass="18879">MKNAVLVSLFLAGSALAMPSAIQTPNALSRAIRSENETVGNSACNGPSSSQDKPATDVNNVDVCAEDTLKFLQNSRECKEIPCADPKETWNALRRMTACVISKEPNLPRDENCETKATDSTVNCVQENPPSNSSTYRFDPPGKQVAIDENLRVTRQCSQQAIAGYKQCAAAGKKL</sequence>
<comment type="caution">
    <text evidence="2">The sequence shown here is derived from an EMBL/GenBank/DDBJ whole genome shotgun (WGS) entry which is preliminary data.</text>
</comment>
<dbReference type="AlphaFoldDB" id="A0A0B4GYQ2"/>